<dbReference type="Gene3D" id="2.60.40.790">
    <property type="match status" value="1"/>
</dbReference>
<dbReference type="SUPFAM" id="SSF49764">
    <property type="entry name" value="HSP20-like chaperones"/>
    <property type="match status" value="1"/>
</dbReference>
<feature type="transmembrane region" description="Helical" evidence="4">
    <location>
        <begin position="156"/>
        <end position="175"/>
    </location>
</feature>
<dbReference type="EMBL" id="JBEAFC010000009">
    <property type="protein sequence ID" value="KAL1541596.1"/>
    <property type="molecule type" value="Genomic_DNA"/>
</dbReference>
<gene>
    <name evidence="6" type="ORF">AAHA92_25797</name>
</gene>
<dbReference type="Proteomes" id="UP001567538">
    <property type="component" value="Unassembled WGS sequence"/>
</dbReference>
<comment type="caution">
    <text evidence="6">The sequence shown here is derived from an EMBL/GenBank/DDBJ whole genome shotgun (WGS) entry which is preliminary data.</text>
</comment>
<evidence type="ECO:0000256" key="1">
    <source>
        <dbReference type="PROSITE-ProRule" id="PRU00285"/>
    </source>
</evidence>
<keyword evidence="4" id="KW-0472">Membrane</keyword>
<comment type="similarity">
    <text evidence="1 2">Belongs to the small heat shock protein (HSP20) family.</text>
</comment>
<evidence type="ECO:0000256" key="4">
    <source>
        <dbReference type="SAM" id="Phobius"/>
    </source>
</evidence>
<keyword evidence="4" id="KW-1133">Transmembrane helix</keyword>
<feature type="region of interest" description="Disordered" evidence="3">
    <location>
        <begin position="106"/>
        <end position="140"/>
    </location>
</feature>
<keyword evidence="7" id="KW-1185">Reference proteome</keyword>
<reference evidence="6 7" key="1">
    <citation type="submission" date="2024-06" db="EMBL/GenBank/DDBJ databases">
        <title>A chromosome level genome sequence of Diviner's sage (Salvia divinorum).</title>
        <authorList>
            <person name="Ford S.A."/>
            <person name="Ro D.-K."/>
            <person name="Ness R.W."/>
            <person name="Phillips M.A."/>
        </authorList>
    </citation>
    <scope>NUCLEOTIDE SEQUENCE [LARGE SCALE GENOMIC DNA]</scope>
    <source>
        <strain evidence="6">SAF-2024a</strain>
        <tissue evidence="6">Leaf</tissue>
    </source>
</reference>
<evidence type="ECO:0000259" key="5">
    <source>
        <dbReference type="PROSITE" id="PS01031"/>
    </source>
</evidence>
<evidence type="ECO:0000313" key="6">
    <source>
        <dbReference type="EMBL" id="KAL1541596.1"/>
    </source>
</evidence>
<sequence length="187" mass="21297">MERRNLRNMKYEYVLPSSWWTETVDSHCLLIHVPGFKKDEVRIRTDSHGHVIVSGERQANDNTILHFEQAYKVPEDCNIDETNAVLEDETYYVIIAKKNDSKVENSIPASVQGDLKAQDSPSDSEEENANKNDSEGERPESGFLQKLSKMMRTGRCLVLTSLLAFSLGVLVSHHYQSNPQVELETSR</sequence>
<evidence type="ECO:0000256" key="2">
    <source>
        <dbReference type="RuleBase" id="RU003616"/>
    </source>
</evidence>
<keyword evidence="4" id="KW-0812">Transmembrane</keyword>
<evidence type="ECO:0000313" key="7">
    <source>
        <dbReference type="Proteomes" id="UP001567538"/>
    </source>
</evidence>
<proteinExistence type="inferred from homology"/>
<feature type="compositionally biased region" description="Basic and acidic residues" evidence="3">
    <location>
        <begin position="128"/>
        <end position="140"/>
    </location>
</feature>
<dbReference type="InterPro" id="IPR008978">
    <property type="entry name" value="HSP20-like_chaperone"/>
</dbReference>
<accession>A0ABD1GBX4</accession>
<name>A0ABD1GBX4_SALDI</name>
<evidence type="ECO:0000256" key="3">
    <source>
        <dbReference type="SAM" id="MobiDB-lite"/>
    </source>
</evidence>
<dbReference type="AlphaFoldDB" id="A0ABD1GBX4"/>
<dbReference type="InterPro" id="IPR002068">
    <property type="entry name" value="A-crystallin/Hsp20_dom"/>
</dbReference>
<protein>
    <submittedName>
        <fullName evidence="6">22.0 kDa heat shock protein-like</fullName>
    </submittedName>
</protein>
<dbReference type="Pfam" id="PF00011">
    <property type="entry name" value="HSP20"/>
    <property type="match status" value="1"/>
</dbReference>
<dbReference type="CDD" id="cd06464">
    <property type="entry name" value="ACD_sHsps-like"/>
    <property type="match status" value="1"/>
</dbReference>
<dbReference type="PROSITE" id="PS01031">
    <property type="entry name" value="SHSP"/>
    <property type="match status" value="1"/>
</dbReference>
<organism evidence="6 7">
    <name type="scientific">Salvia divinorum</name>
    <name type="common">Maria pastora</name>
    <name type="synonym">Diviner's sage</name>
    <dbReference type="NCBI Taxonomy" id="28513"/>
    <lineage>
        <taxon>Eukaryota</taxon>
        <taxon>Viridiplantae</taxon>
        <taxon>Streptophyta</taxon>
        <taxon>Embryophyta</taxon>
        <taxon>Tracheophyta</taxon>
        <taxon>Spermatophyta</taxon>
        <taxon>Magnoliopsida</taxon>
        <taxon>eudicotyledons</taxon>
        <taxon>Gunneridae</taxon>
        <taxon>Pentapetalae</taxon>
        <taxon>asterids</taxon>
        <taxon>lamiids</taxon>
        <taxon>Lamiales</taxon>
        <taxon>Lamiaceae</taxon>
        <taxon>Nepetoideae</taxon>
        <taxon>Mentheae</taxon>
        <taxon>Salviinae</taxon>
        <taxon>Salvia</taxon>
        <taxon>Salvia subgen. Calosphace</taxon>
    </lineage>
</organism>
<feature type="domain" description="SHSP" evidence="5">
    <location>
        <begin position="9"/>
        <end position="112"/>
    </location>
</feature>